<dbReference type="GO" id="GO:0016567">
    <property type="term" value="P:protein ubiquitination"/>
    <property type="evidence" value="ECO:0007669"/>
    <property type="project" value="InterPro"/>
</dbReference>
<dbReference type="InterPro" id="IPR011990">
    <property type="entry name" value="TPR-like_helical_dom_sf"/>
</dbReference>
<dbReference type="SUPFAM" id="SSF81901">
    <property type="entry name" value="HCP-like"/>
    <property type="match status" value="1"/>
</dbReference>
<dbReference type="InterPro" id="IPR052085">
    <property type="entry name" value="WD-SAM-U-box"/>
</dbReference>
<evidence type="ECO:0000313" key="2">
    <source>
        <dbReference type="EMBL" id="CAD9398220.1"/>
    </source>
</evidence>
<dbReference type="SMART" id="SM00504">
    <property type="entry name" value="Ubox"/>
    <property type="match status" value="1"/>
</dbReference>
<dbReference type="CDD" id="cd16655">
    <property type="entry name" value="RING-Ubox_WDSUB1-like"/>
    <property type="match status" value="1"/>
</dbReference>
<dbReference type="Gene3D" id="1.25.40.10">
    <property type="entry name" value="Tetratricopeptide repeat domain"/>
    <property type="match status" value="1"/>
</dbReference>
<sequence length="265" mass="28429">MPPLRKRGSSDDVGEEHKRFKATIEENASELVCPITQELPLDPVIAEDGHVYDRAAIERWIAKGNGKSPKTNEIMGTALLPALQVKNMIISMVKSGALSGAMAESWQKQLHDQQCIQKCRAAAATGDTDAMVTLANSYLTGRCGVEKDTAKGLEWAKRGADGGNVDCMALLSVGYGCGVGGWPRNISMAVCLASQAATLGSRAGAELLGYAFAGKNIGGPWGLPRDNNLAAMWFRKALEPEPPGRPLTDIRRRDVEAWLAKHATE</sequence>
<feature type="domain" description="U-box" evidence="1">
    <location>
        <begin position="26"/>
        <end position="103"/>
    </location>
</feature>
<protein>
    <recommendedName>
        <fullName evidence="1">U-box domain-containing protein</fullName>
    </recommendedName>
</protein>
<dbReference type="PANTHER" id="PTHR46573:SF1">
    <property type="entry name" value="WD REPEAT, SAM AND U-BOX DOMAIN-CONTAINING PROTEIN 1"/>
    <property type="match status" value="1"/>
</dbReference>
<dbReference type="AlphaFoldDB" id="A0A7S2BIR6"/>
<dbReference type="Pfam" id="PF04564">
    <property type="entry name" value="U-box"/>
    <property type="match status" value="1"/>
</dbReference>
<name>A0A7S2BIR6_9EUKA</name>
<dbReference type="PANTHER" id="PTHR46573">
    <property type="entry name" value="WD REPEAT, SAM AND U-BOX DOMAIN-CONTAINING PROTEIN 1"/>
    <property type="match status" value="1"/>
</dbReference>
<dbReference type="SUPFAM" id="SSF57850">
    <property type="entry name" value="RING/U-box"/>
    <property type="match status" value="1"/>
</dbReference>
<proteinExistence type="predicted"/>
<dbReference type="Gene3D" id="3.30.40.10">
    <property type="entry name" value="Zinc/RING finger domain, C3HC4 (zinc finger)"/>
    <property type="match status" value="1"/>
</dbReference>
<dbReference type="GO" id="GO:0004842">
    <property type="term" value="F:ubiquitin-protein transferase activity"/>
    <property type="evidence" value="ECO:0007669"/>
    <property type="project" value="InterPro"/>
</dbReference>
<reference evidence="2" key="1">
    <citation type="submission" date="2021-01" db="EMBL/GenBank/DDBJ databases">
        <authorList>
            <person name="Corre E."/>
            <person name="Pelletier E."/>
            <person name="Niang G."/>
            <person name="Scheremetjew M."/>
            <person name="Finn R."/>
            <person name="Kale V."/>
            <person name="Holt S."/>
            <person name="Cochrane G."/>
            <person name="Meng A."/>
            <person name="Brown T."/>
            <person name="Cohen L."/>
        </authorList>
    </citation>
    <scope>NUCLEOTIDE SEQUENCE</scope>
    <source>
        <strain evidence="2">UTEX LB 985</strain>
    </source>
</reference>
<dbReference type="Pfam" id="PF08238">
    <property type="entry name" value="Sel1"/>
    <property type="match status" value="3"/>
</dbReference>
<dbReference type="InterPro" id="IPR006597">
    <property type="entry name" value="Sel1-like"/>
</dbReference>
<organism evidence="2">
    <name type="scientific">Haptolina brevifila</name>
    <dbReference type="NCBI Taxonomy" id="156173"/>
    <lineage>
        <taxon>Eukaryota</taxon>
        <taxon>Haptista</taxon>
        <taxon>Haptophyta</taxon>
        <taxon>Prymnesiophyceae</taxon>
        <taxon>Prymnesiales</taxon>
        <taxon>Prymnesiaceae</taxon>
        <taxon>Haptolina</taxon>
    </lineage>
</organism>
<dbReference type="PROSITE" id="PS51698">
    <property type="entry name" value="U_BOX"/>
    <property type="match status" value="1"/>
</dbReference>
<accession>A0A7S2BIR6</accession>
<gene>
    <name evidence="2" type="ORF">CBRE1094_LOCUS2001</name>
</gene>
<evidence type="ECO:0000259" key="1">
    <source>
        <dbReference type="PROSITE" id="PS51698"/>
    </source>
</evidence>
<dbReference type="InterPro" id="IPR003613">
    <property type="entry name" value="Ubox_domain"/>
</dbReference>
<dbReference type="SMART" id="SM00671">
    <property type="entry name" value="SEL1"/>
    <property type="match status" value="1"/>
</dbReference>
<dbReference type="InterPro" id="IPR013083">
    <property type="entry name" value="Znf_RING/FYVE/PHD"/>
</dbReference>
<dbReference type="EMBL" id="HBGU01003718">
    <property type="protein sequence ID" value="CAD9398220.1"/>
    <property type="molecule type" value="Transcribed_RNA"/>
</dbReference>